<dbReference type="PROSITE" id="PS50113">
    <property type="entry name" value="PAC"/>
    <property type="match status" value="1"/>
</dbReference>
<dbReference type="InterPro" id="IPR035965">
    <property type="entry name" value="PAS-like_dom_sf"/>
</dbReference>
<name>A0A1H1MM26_MUCMA</name>
<gene>
    <name evidence="17" type="ORF">SAMN05216490_0096</name>
</gene>
<evidence type="ECO:0000256" key="9">
    <source>
        <dbReference type="ARBA" id="ARBA00022840"/>
    </source>
</evidence>
<evidence type="ECO:0000256" key="12">
    <source>
        <dbReference type="ARBA" id="ARBA00023136"/>
    </source>
</evidence>
<keyword evidence="18" id="KW-1185">Reference proteome</keyword>
<dbReference type="PROSITE" id="PS50109">
    <property type="entry name" value="HIS_KIN"/>
    <property type="match status" value="1"/>
</dbReference>
<dbReference type="InterPro" id="IPR050351">
    <property type="entry name" value="BphY/WalK/GraS-like"/>
</dbReference>
<dbReference type="PANTHER" id="PTHR42878:SF7">
    <property type="entry name" value="SENSOR HISTIDINE KINASE GLRK"/>
    <property type="match status" value="1"/>
</dbReference>
<keyword evidence="4" id="KW-0597">Phosphoprotein</keyword>
<dbReference type="PRINTS" id="PR00344">
    <property type="entry name" value="BCTRLSENSOR"/>
</dbReference>
<reference evidence="17" key="1">
    <citation type="submission" date="2016-10" db="EMBL/GenBank/DDBJ databases">
        <authorList>
            <person name="de Groot N.N."/>
        </authorList>
    </citation>
    <scope>NUCLEOTIDE SEQUENCE [LARGE SCALE GENOMIC DNA]</scope>
    <source>
        <strain evidence="17">MP1X4</strain>
    </source>
</reference>
<feature type="signal peptide" evidence="14">
    <location>
        <begin position="1"/>
        <end position="20"/>
    </location>
</feature>
<dbReference type="SMART" id="SM00091">
    <property type="entry name" value="PAS"/>
    <property type="match status" value="3"/>
</dbReference>
<dbReference type="GO" id="GO:0030295">
    <property type="term" value="F:protein kinase activator activity"/>
    <property type="evidence" value="ECO:0007669"/>
    <property type="project" value="TreeGrafter"/>
</dbReference>
<feature type="chain" id="PRO_5009254633" description="histidine kinase" evidence="14">
    <location>
        <begin position="21"/>
        <end position="668"/>
    </location>
</feature>
<evidence type="ECO:0000256" key="5">
    <source>
        <dbReference type="ARBA" id="ARBA00022679"/>
    </source>
</evidence>
<feature type="domain" description="PAC" evidence="16">
    <location>
        <begin position="399"/>
        <end position="451"/>
    </location>
</feature>
<dbReference type="CDD" id="cd00130">
    <property type="entry name" value="PAS"/>
    <property type="match status" value="1"/>
</dbReference>
<evidence type="ECO:0000256" key="13">
    <source>
        <dbReference type="SAM" id="Coils"/>
    </source>
</evidence>
<dbReference type="GO" id="GO:0000156">
    <property type="term" value="F:phosphorelay response regulator activity"/>
    <property type="evidence" value="ECO:0007669"/>
    <property type="project" value="TreeGrafter"/>
</dbReference>
<dbReference type="InterPro" id="IPR000014">
    <property type="entry name" value="PAS"/>
</dbReference>
<evidence type="ECO:0000256" key="11">
    <source>
        <dbReference type="ARBA" id="ARBA00023012"/>
    </source>
</evidence>
<dbReference type="GO" id="GO:0016020">
    <property type="term" value="C:membrane"/>
    <property type="evidence" value="ECO:0007669"/>
    <property type="project" value="UniProtKB-SubCell"/>
</dbReference>
<evidence type="ECO:0000256" key="10">
    <source>
        <dbReference type="ARBA" id="ARBA00022989"/>
    </source>
</evidence>
<keyword evidence="10" id="KW-1133">Transmembrane helix</keyword>
<evidence type="ECO:0000256" key="8">
    <source>
        <dbReference type="ARBA" id="ARBA00022777"/>
    </source>
</evidence>
<dbReference type="InterPro" id="IPR013656">
    <property type="entry name" value="PAS_4"/>
</dbReference>
<dbReference type="GO" id="GO:0005524">
    <property type="term" value="F:ATP binding"/>
    <property type="evidence" value="ECO:0007669"/>
    <property type="project" value="UniProtKB-KW"/>
</dbReference>
<proteinExistence type="predicted"/>
<dbReference type="Proteomes" id="UP000199679">
    <property type="component" value="Chromosome I"/>
</dbReference>
<dbReference type="InterPro" id="IPR036097">
    <property type="entry name" value="HisK_dim/P_sf"/>
</dbReference>
<evidence type="ECO:0000259" key="16">
    <source>
        <dbReference type="PROSITE" id="PS50113"/>
    </source>
</evidence>
<dbReference type="SUPFAM" id="SSF47384">
    <property type="entry name" value="Homodimeric domain of signal transducing histidine kinase"/>
    <property type="match status" value="1"/>
</dbReference>
<sequence length="668" mass="75517">MLLMLYYIFTFFHYPSMSNAQQPLNLNNEELLNVLSFSGDATAIHVTEDAVIQYANDAMLAFWGKGKDVIGKSLENALPELKGQPFIEMFKKVWDEGITIKGTDTRAQLIVDGILQTFYFDYEYRAVKNSAGQTYCILHTAKDVSERMLAKNREQDLTEELRAANEELQAANEEMNASNEELSESRQELFELYEDLKESDIRFRNMVKQAPVGICIIRAHDLFIQDVNDNYLELVGKKRSELENHTIWGAIPEAADIYAPIMNDVINSGVPFNAIEHELVLIRDGVPETVFIDFVYEPVKNDGMVSAIMVLAIDVSDKVIARRSIEDMEERVRLAVEAAEIGTFDLNVVKNVMLTSERFDAILGFNSHVSWKKYKDAIHPDDRHNREAAHEAALLNGKLLYEARIIHPDRSVHWIRVQGKVYYGKERSPLRILGTLLDITQVKRLEQQKDDFISIASHELKTPITSLKASLQLLEKIKGDRSSLLIPKLIDQSIKGVKKISTLVDDLLNVSRTRETQLKLNKSIFNVSELLEGCCNHVRVAGKHELIFQGDKMLTVFADEHAIDQVLVNFVNNAVKYAPDSPKIFLISEKVGSMMRIAVKDNGPGISADKIPYLFERYYQAQPGGFNNSGLGLGLYICAEIIRKHGGEIGVESELGKGSTFWFTLPLR</sequence>
<dbReference type="Pfam" id="PF08447">
    <property type="entry name" value="PAS_3"/>
    <property type="match status" value="1"/>
</dbReference>
<dbReference type="Gene3D" id="3.30.450.20">
    <property type="entry name" value="PAS domain"/>
    <property type="match status" value="3"/>
</dbReference>
<dbReference type="InterPro" id="IPR000700">
    <property type="entry name" value="PAS-assoc_C"/>
</dbReference>
<evidence type="ECO:0000256" key="14">
    <source>
        <dbReference type="SAM" id="SignalP"/>
    </source>
</evidence>
<evidence type="ECO:0000256" key="6">
    <source>
        <dbReference type="ARBA" id="ARBA00022692"/>
    </source>
</evidence>
<dbReference type="STRING" id="652787.SAMN05216490_0096"/>
<dbReference type="GO" id="GO:0007234">
    <property type="term" value="P:osmosensory signaling via phosphorelay pathway"/>
    <property type="evidence" value="ECO:0007669"/>
    <property type="project" value="TreeGrafter"/>
</dbReference>
<dbReference type="EMBL" id="LT629740">
    <property type="protein sequence ID" value="SDR86999.1"/>
    <property type="molecule type" value="Genomic_DNA"/>
</dbReference>
<evidence type="ECO:0000256" key="4">
    <source>
        <dbReference type="ARBA" id="ARBA00022553"/>
    </source>
</evidence>
<dbReference type="SMART" id="SM00388">
    <property type="entry name" value="HisKA"/>
    <property type="match status" value="1"/>
</dbReference>
<keyword evidence="14" id="KW-0732">Signal</keyword>
<comment type="subcellular location">
    <subcellularLocation>
        <location evidence="2">Membrane</location>
        <topology evidence="2">Multi-pass membrane protein</topology>
    </subcellularLocation>
</comment>
<dbReference type="GO" id="GO:0000155">
    <property type="term" value="F:phosphorelay sensor kinase activity"/>
    <property type="evidence" value="ECO:0007669"/>
    <property type="project" value="InterPro"/>
</dbReference>
<dbReference type="SMART" id="SM00086">
    <property type="entry name" value="PAC"/>
    <property type="match status" value="3"/>
</dbReference>
<dbReference type="InterPro" id="IPR005467">
    <property type="entry name" value="His_kinase_dom"/>
</dbReference>
<keyword evidence="6" id="KW-0812">Transmembrane</keyword>
<keyword evidence="5" id="KW-0808">Transferase</keyword>
<keyword evidence="8" id="KW-0418">Kinase</keyword>
<keyword evidence="9" id="KW-0067">ATP-binding</keyword>
<dbReference type="Pfam" id="PF00512">
    <property type="entry name" value="HisKA"/>
    <property type="match status" value="1"/>
</dbReference>
<evidence type="ECO:0000313" key="18">
    <source>
        <dbReference type="Proteomes" id="UP000199679"/>
    </source>
</evidence>
<protein>
    <recommendedName>
        <fullName evidence="3">histidine kinase</fullName>
        <ecNumber evidence="3">2.7.13.3</ecNumber>
    </recommendedName>
</protein>
<dbReference type="InterPro" id="IPR003661">
    <property type="entry name" value="HisK_dim/P_dom"/>
</dbReference>
<feature type="coiled-coil region" evidence="13">
    <location>
        <begin position="147"/>
        <end position="199"/>
    </location>
</feature>
<dbReference type="EC" id="2.7.13.3" evidence="3"/>
<dbReference type="SMART" id="SM00387">
    <property type="entry name" value="HATPase_c"/>
    <property type="match status" value="1"/>
</dbReference>
<evidence type="ECO:0000256" key="3">
    <source>
        <dbReference type="ARBA" id="ARBA00012438"/>
    </source>
</evidence>
<dbReference type="FunFam" id="3.30.565.10:FF:000006">
    <property type="entry name" value="Sensor histidine kinase WalK"/>
    <property type="match status" value="1"/>
</dbReference>
<dbReference type="InterPro" id="IPR001610">
    <property type="entry name" value="PAC"/>
</dbReference>
<dbReference type="InterPro" id="IPR036890">
    <property type="entry name" value="HATPase_C_sf"/>
</dbReference>
<feature type="domain" description="Histidine kinase" evidence="15">
    <location>
        <begin position="455"/>
        <end position="668"/>
    </location>
</feature>
<keyword evidence="7" id="KW-0547">Nucleotide-binding</keyword>
<dbReference type="SUPFAM" id="SSF55785">
    <property type="entry name" value="PYP-like sensor domain (PAS domain)"/>
    <property type="match status" value="3"/>
</dbReference>
<keyword evidence="12" id="KW-0472">Membrane</keyword>
<keyword evidence="11" id="KW-0902">Two-component regulatory system</keyword>
<dbReference type="CDD" id="cd00082">
    <property type="entry name" value="HisKA"/>
    <property type="match status" value="1"/>
</dbReference>
<accession>A0A1H1MM26</accession>
<evidence type="ECO:0000256" key="1">
    <source>
        <dbReference type="ARBA" id="ARBA00000085"/>
    </source>
</evidence>
<dbReference type="Gene3D" id="3.30.565.10">
    <property type="entry name" value="Histidine kinase-like ATPase, C-terminal domain"/>
    <property type="match status" value="1"/>
</dbReference>
<dbReference type="PANTHER" id="PTHR42878">
    <property type="entry name" value="TWO-COMPONENT HISTIDINE KINASE"/>
    <property type="match status" value="1"/>
</dbReference>
<dbReference type="NCBIfam" id="TIGR00229">
    <property type="entry name" value="sensory_box"/>
    <property type="match status" value="1"/>
</dbReference>
<dbReference type="Gene3D" id="2.10.70.100">
    <property type="match status" value="1"/>
</dbReference>
<dbReference type="SUPFAM" id="SSF55874">
    <property type="entry name" value="ATPase domain of HSP90 chaperone/DNA topoisomerase II/histidine kinase"/>
    <property type="match status" value="1"/>
</dbReference>
<evidence type="ECO:0000256" key="2">
    <source>
        <dbReference type="ARBA" id="ARBA00004141"/>
    </source>
</evidence>
<dbReference type="Pfam" id="PF02518">
    <property type="entry name" value="HATPase_c"/>
    <property type="match status" value="1"/>
</dbReference>
<dbReference type="CDD" id="cd00075">
    <property type="entry name" value="HATPase"/>
    <property type="match status" value="1"/>
</dbReference>
<dbReference type="Gene3D" id="1.10.287.130">
    <property type="match status" value="1"/>
</dbReference>
<dbReference type="InterPro" id="IPR003594">
    <property type="entry name" value="HATPase_dom"/>
</dbReference>
<comment type="catalytic activity">
    <reaction evidence="1">
        <text>ATP + protein L-histidine = ADP + protein N-phospho-L-histidine.</text>
        <dbReference type="EC" id="2.7.13.3"/>
    </reaction>
</comment>
<evidence type="ECO:0000259" key="15">
    <source>
        <dbReference type="PROSITE" id="PS50109"/>
    </source>
</evidence>
<evidence type="ECO:0000313" key="17">
    <source>
        <dbReference type="EMBL" id="SDR86999.1"/>
    </source>
</evidence>
<evidence type="ECO:0000256" key="7">
    <source>
        <dbReference type="ARBA" id="ARBA00022741"/>
    </source>
</evidence>
<organism evidence="17 18">
    <name type="scientific">Mucilaginibacter mallensis</name>
    <dbReference type="NCBI Taxonomy" id="652787"/>
    <lineage>
        <taxon>Bacteria</taxon>
        <taxon>Pseudomonadati</taxon>
        <taxon>Bacteroidota</taxon>
        <taxon>Sphingobacteriia</taxon>
        <taxon>Sphingobacteriales</taxon>
        <taxon>Sphingobacteriaceae</taxon>
        <taxon>Mucilaginibacter</taxon>
    </lineage>
</organism>
<dbReference type="InterPro" id="IPR013655">
    <property type="entry name" value="PAS_fold_3"/>
</dbReference>
<dbReference type="AlphaFoldDB" id="A0A1H1MM26"/>
<keyword evidence="13" id="KW-0175">Coiled coil</keyword>
<dbReference type="Pfam" id="PF08448">
    <property type="entry name" value="PAS_4"/>
    <property type="match status" value="2"/>
</dbReference>
<dbReference type="InterPro" id="IPR004358">
    <property type="entry name" value="Sig_transdc_His_kin-like_C"/>
</dbReference>